<feature type="non-terminal residue" evidence="2">
    <location>
        <position position="1"/>
    </location>
</feature>
<sequence>IMAAGTHSPGGPNGIIRSQSFAGFSTLQERRSR</sequence>
<dbReference type="HOGENOM" id="CLU_006211_0_0_1"/>
<name>Q4RKD3_TETNG</name>
<comment type="caution">
    <text evidence="2">The sequence shown here is derived from an EMBL/GenBank/DDBJ whole genome shotgun (WGS) entry which is preliminary data.</text>
</comment>
<accession>Q4RKD3</accession>
<reference evidence="2" key="1">
    <citation type="journal article" date="2004" name="Nature">
        <title>Genome duplication in the teleost fish Tetraodon nigroviridis reveals the early vertebrate proto-karyotype.</title>
        <authorList>
            <person name="Jaillon O."/>
            <person name="Aury J.-M."/>
            <person name="Brunet F."/>
            <person name="Petit J.-L."/>
            <person name="Stange-Thomann N."/>
            <person name="Mauceli E."/>
            <person name="Bouneau L."/>
            <person name="Fischer C."/>
            <person name="Ozouf-Costaz C."/>
            <person name="Bernot A."/>
            <person name="Nicaud S."/>
            <person name="Jaffe D."/>
            <person name="Fisher S."/>
            <person name="Lutfalla G."/>
            <person name="Dossat C."/>
            <person name="Segurens B."/>
            <person name="Dasilva C."/>
            <person name="Salanoubat M."/>
            <person name="Levy M."/>
            <person name="Boudet N."/>
            <person name="Castellano S."/>
            <person name="Anthouard V."/>
            <person name="Jubin C."/>
            <person name="Castelli V."/>
            <person name="Katinka M."/>
            <person name="Vacherie B."/>
            <person name="Biemont C."/>
            <person name="Skalli Z."/>
            <person name="Cattolico L."/>
            <person name="Poulain J."/>
            <person name="De Berardinis V."/>
            <person name="Cruaud C."/>
            <person name="Duprat S."/>
            <person name="Brottier P."/>
            <person name="Coutanceau J.-P."/>
            <person name="Gouzy J."/>
            <person name="Parra G."/>
            <person name="Lardier G."/>
            <person name="Chapple C."/>
            <person name="McKernan K.J."/>
            <person name="McEwan P."/>
            <person name="Bosak S."/>
            <person name="Kellis M."/>
            <person name="Volff J.-N."/>
            <person name="Guigo R."/>
            <person name="Zody M.C."/>
            <person name="Mesirov J."/>
            <person name="Lindblad-Toh K."/>
            <person name="Birren B."/>
            <person name="Nusbaum C."/>
            <person name="Kahn D."/>
            <person name="Robinson-Rechavi M."/>
            <person name="Laudet V."/>
            <person name="Schachter V."/>
            <person name="Quetier F."/>
            <person name="Saurin W."/>
            <person name="Scarpelli C."/>
            <person name="Wincker P."/>
            <person name="Lander E.S."/>
            <person name="Weissenbach J."/>
            <person name="Roest Crollius H."/>
        </authorList>
    </citation>
    <scope>NUCLEOTIDE SEQUENCE [LARGE SCALE GENOMIC DNA]</scope>
</reference>
<protein>
    <submittedName>
        <fullName evidence="2">(spotted green pufferfish) hypothetical protein</fullName>
    </submittedName>
</protein>
<evidence type="ECO:0000256" key="1">
    <source>
        <dbReference type="SAM" id="MobiDB-lite"/>
    </source>
</evidence>
<dbReference type="KEGG" id="tng:GSTEN00033010G001"/>
<evidence type="ECO:0000313" key="2">
    <source>
        <dbReference type="EMBL" id="CAG11149.1"/>
    </source>
</evidence>
<reference evidence="2" key="2">
    <citation type="submission" date="2004-02" db="EMBL/GenBank/DDBJ databases">
        <authorList>
            <consortium name="Genoscope"/>
            <consortium name="Whitehead Institute Centre for Genome Research"/>
        </authorList>
    </citation>
    <scope>NUCLEOTIDE SEQUENCE</scope>
</reference>
<feature type="region of interest" description="Disordered" evidence="1">
    <location>
        <begin position="1"/>
        <end position="33"/>
    </location>
</feature>
<dbReference type="OrthoDB" id="9999654at2759"/>
<organism evidence="2">
    <name type="scientific">Tetraodon nigroviridis</name>
    <name type="common">Spotted green pufferfish</name>
    <name type="synonym">Chelonodon nigroviridis</name>
    <dbReference type="NCBI Taxonomy" id="99883"/>
    <lineage>
        <taxon>Eukaryota</taxon>
        <taxon>Metazoa</taxon>
        <taxon>Chordata</taxon>
        <taxon>Craniata</taxon>
        <taxon>Vertebrata</taxon>
        <taxon>Euteleostomi</taxon>
        <taxon>Actinopterygii</taxon>
        <taxon>Neopterygii</taxon>
        <taxon>Teleostei</taxon>
        <taxon>Neoteleostei</taxon>
        <taxon>Acanthomorphata</taxon>
        <taxon>Eupercaria</taxon>
        <taxon>Tetraodontiformes</taxon>
        <taxon>Tetradontoidea</taxon>
        <taxon>Tetraodontidae</taxon>
        <taxon>Tetraodon</taxon>
    </lineage>
</organism>
<gene>
    <name evidence="2" type="ORF">GSTENG00033010001</name>
</gene>
<dbReference type="EMBL" id="CAAE01015029">
    <property type="protein sequence ID" value="CAG11149.1"/>
    <property type="molecule type" value="Genomic_DNA"/>
</dbReference>
<dbReference type="AlphaFoldDB" id="Q4RKD3"/>
<proteinExistence type="predicted"/>
<feature type="compositionally biased region" description="Polar residues" evidence="1">
    <location>
        <begin position="16"/>
        <end position="27"/>
    </location>
</feature>